<comment type="caution">
    <text evidence="1">The sequence shown here is derived from an EMBL/GenBank/DDBJ whole genome shotgun (WGS) entry which is preliminary data.</text>
</comment>
<dbReference type="Proteomes" id="UP001161390">
    <property type="component" value="Unassembled WGS sequence"/>
</dbReference>
<reference evidence="1" key="2">
    <citation type="submission" date="2023-01" db="EMBL/GenBank/DDBJ databases">
        <title>Draft genome sequence of Algimonas porphyrae strain NBRC 108216.</title>
        <authorList>
            <person name="Sun Q."/>
            <person name="Mori K."/>
        </authorList>
    </citation>
    <scope>NUCLEOTIDE SEQUENCE</scope>
    <source>
        <strain evidence="1">NBRC 108216</strain>
    </source>
</reference>
<protein>
    <submittedName>
        <fullName evidence="1">Uncharacterized protein</fullName>
    </submittedName>
</protein>
<dbReference type="EMBL" id="BSNJ01000001">
    <property type="protein sequence ID" value="GLQ19049.1"/>
    <property type="molecule type" value="Genomic_DNA"/>
</dbReference>
<accession>A0ABQ5UXC6</accession>
<reference evidence="1" key="1">
    <citation type="journal article" date="2014" name="Int. J. Syst. Evol. Microbiol.">
        <title>Complete genome of a new Firmicutes species belonging to the dominant human colonic microbiota ('Ruminococcus bicirculans') reveals two chromosomes and a selective capacity to utilize plant glucans.</title>
        <authorList>
            <consortium name="NISC Comparative Sequencing Program"/>
            <person name="Wegmann U."/>
            <person name="Louis P."/>
            <person name="Goesmann A."/>
            <person name="Henrissat B."/>
            <person name="Duncan S.H."/>
            <person name="Flint H.J."/>
        </authorList>
    </citation>
    <scope>NUCLEOTIDE SEQUENCE</scope>
    <source>
        <strain evidence="1">NBRC 108216</strain>
    </source>
</reference>
<sequence length="90" mass="10150">MADSRFTDEFPMPARMSGAMLILSSNLRDCPVGQSFFWSRRDGKEARVGMVTSRIRDMRLSGDLNDTTIFTCKRAAKSDVIGVRVWKVSD</sequence>
<evidence type="ECO:0000313" key="2">
    <source>
        <dbReference type="Proteomes" id="UP001161390"/>
    </source>
</evidence>
<name>A0ABQ5UXC6_9PROT</name>
<evidence type="ECO:0000313" key="1">
    <source>
        <dbReference type="EMBL" id="GLQ19049.1"/>
    </source>
</evidence>
<dbReference type="RefSeq" id="WP_284368809.1">
    <property type="nucleotide sequence ID" value="NZ_BSNJ01000001.1"/>
</dbReference>
<proteinExistence type="predicted"/>
<organism evidence="1 2">
    <name type="scientific">Algimonas porphyrae</name>
    <dbReference type="NCBI Taxonomy" id="1128113"/>
    <lineage>
        <taxon>Bacteria</taxon>
        <taxon>Pseudomonadati</taxon>
        <taxon>Pseudomonadota</taxon>
        <taxon>Alphaproteobacteria</taxon>
        <taxon>Maricaulales</taxon>
        <taxon>Robiginitomaculaceae</taxon>
        <taxon>Algimonas</taxon>
    </lineage>
</organism>
<keyword evidence="2" id="KW-1185">Reference proteome</keyword>
<gene>
    <name evidence="1" type="ORF">GCM10007854_00040</name>
</gene>